<dbReference type="Proteomes" id="UP000481861">
    <property type="component" value="Unassembled WGS sequence"/>
</dbReference>
<dbReference type="OrthoDB" id="6105938at2759"/>
<dbReference type="GO" id="GO:0008270">
    <property type="term" value="F:zinc ion binding"/>
    <property type="evidence" value="ECO:0007669"/>
    <property type="project" value="UniProtKB-KW"/>
</dbReference>
<dbReference type="InterPro" id="IPR001841">
    <property type="entry name" value="Znf_RING"/>
</dbReference>
<organism evidence="3 4">
    <name type="scientific">Massariosphaeria phaeospora</name>
    <dbReference type="NCBI Taxonomy" id="100035"/>
    <lineage>
        <taxon>Eukaryota</taxon>
        <taxon>Fungi</taxon>
        <taxon>Dikarya</taxon>
        <taxon>Ascomycota</taxon>
        <taxon>Pezizomycotina</taxon>
        <taxon>Dothideomycetes</taxon>
        <taxon>Pleosporomycetidae</taxon>
        <taxon>Pleosporales</taxon>
        <taxon>Pleosporales incertae sedis</taxon>
        <taxon>Massariosphaeria</taxon>
    </lineage>
</organism>
<comment type="caution">
    <text evidence="3">The sequence shown here is derived from an EMBL/GenBank/DDBJ whole genome shotgun (WGS) entry which is preliminary data.</text>
</comment>
<name>A0A7C8MDX5_9PLEO</name>
<proteinExistence type="predicted"/>
<gene>
    <name evidence="3" type="ORF">BDV95DRAFT_592379</name>
</gene>
<dbReference type="InterPro" id="IPR013083">
    <property type="entry name" value="Znf_RING/FYVE/PHD"/>
</dbReference>
<dbReference type="AlphaFoldDB" id="A0A7C8MDX5"/>
<protein>
    <recommendedName>
        <fullName evidence="2">RING-type domain-containing protein</fullName>
    </recommendedName>
</protein>
<evidence type="ECO:0000313" key="3">
    <source>
        <dbReference type="EMBL" id="KAF2874275.1"/>
    </source>
</evidence>
<accession>A0A7C8MDX5</accession>
<dbReference type="EMBL" id="JAADJZ010000006">
    <property type="protein sequence ID" value="KAF2874275.1"/>
    <property type="molecule type" value="Genomic_DNA"/>
</dbReference>
<reference evidence="3 4" key="1">
    <citation type="submission" date="2020-01" db="EMBL/GenBank/DDBJ databases">
        <authorList>
            <consortium name="DOE Joint Genome Institute"/>
            <person name="Haridas S."/>
            <person name="Albert R."/>
            <person name="Binder M."/>
            <person name="Bloem J."/>
            <person name="Labutti K."/>
            <person name="Salamov A."/>
            <person name="Andreopoulos B."/>
            <person name="Baker S.E."/>
            <person name="Barry K."/>
            <person name="Bills G."/>
            <person name="Bluhm B.H."/>
            <person name="Cannon C."/>
            <person name="Castanera R."/>
            <person name="Culley D.E."/>
            <person name="Daum C."/>
            <person name="Ezra D."/>
            <person name="Gonzalez J.B."/>
            <person name="Henrissat B."/>
            <person name="Kuo A."/>
            <person name="Liang C."/>
            <person name="Lipzen A."/>
            <person name="Lutzoni F."/>
            <person name="Magnuson J."/>
            <person name="Mondo S."/>
            <person name="Nolan M."/>
            <person name="Ohm R."/>
            <person name="Pangilinan J."/>
            <person name="Park H.-J.H."/>
            <person name="Ramirez L."/>
            <person name="Alfaro M."/>
            <person name="Sun H."/>
            <person name="Tritt A."/>
            <person name="Yoshinaga Y."/>
            <person name="Zwiers L.-H.L."/>
            <person name="Turgeon B.G."/>
            <person name="Goodwin S.B."/>
            <person name="Spatafora J.W."/>
            <person name="Crous P.W."/>
            <person name="Grigoriev I.V."/>
        </authorList>
    </citation>
    <scope>NUCLEOTIDE SEQUENCE [LARGE SCALE GENOMIC DNA]</scope>
    <source>
        <strain evidence="3 4">CBS 611.86</strain>
    </source>
</reference>
<evidence type="ECO:0000259" key="2">
    <source>
        <dbReference type="PROSITE" id="PS50089"/>
    </source>
</evidence>
<dbReference type="PROSITE" id="PS50089">
    <property type="entry name" value="ZF_RING_2"/>
    <property type="match status" value="1"/>
</dbReference>
<dbReference type="SUPFAM" id="SSF57850">
    <property type="entry name" value="RING/U-box"/>
    <property type="match status" value="1"/>
</dbReference>
<keyword evidence="1" id="KW-0862">Zinc</keyword>
<keyword evidence="1" id="KW-0863">Zinc-finger</keyword>
<sequence>MDSRPRMTEPYPRLVFDWHNRSQKFILRFRLSPAHLRYHSLMAIRRRQIAEIAHRMLDSPRDAFFTGRGTLLDMRNGFFYSIMTLYGSLHHPWSSMDGRFPHTMSEWDEGFGDQDGDSYWRDVAGIPQSAAGTFFPIPDGRLQFPCLERLFVEHLNRNPLSIYKPDRRMVCYQRGIAAALMNPVVNVEQAIKDAWIFKMEGSPYCLSWMEPRDRRESWTREVESNGDFREAFLKTFELSRIGPRALLSQNNWRTCSVDNTLDVVLICNRLLGTMNQQNQLRKDLARRVLHVSMLSNPVDRHTMPLSRCPICLEDLRAEDINSPDVPHRPVQTLCAPIPHVFGKSCLDRALGDTGLCPLCRSGEVKFNAQDGPDFDRMIRNLESRPHWSGREDAQWFYDCVNEYVTIDLSPRPAFTPTESDLTDYVGLILQPTTQLFTDIQQEHILRLKQKLNELRVLSFYNVRDWMRAFLDGDNERLSEAIILHQDIGARQNMLTLKYAILQDFELLKR</sequence>
<evidence type="ECO:0000313" key="4">
    <source>
        <dbReference type="Proteomes" id="UP000481861"/>
    </source>
</evidence>
<feature type="domain" description="RING-type" evidence="2">
    <location>
        <begin position="308"/>
        <end position="360"/>
    </location>
</feature>
<dbReference type="Gene3D" id="3.30.40.10">
    <property type="entry name" value="Zinc/RING finger domain, C3HC4 (zinc finger)"/>
    <property type="match status" value="1"/>
</dbReference>
<evidence type="ECO:0000256" key="1">
    <source>
        <dbReference type="PROSITE-ProRule" id="PRU00175"/>
    </source>
</evidence>
<keyword evidence="4" id="KW-1185">Reference proteome</keyword>
<keyword evidence="1" id="KW-0479">Metal-binding</keyword>